<feature type="transmembrane region" description="Helical" evidence="2">
    <location>
        <begin position="812"/>
        <end position="833"/>
    </location>
</feature>
<feature type="transmembrane region" description="Helical" evidence="2">
    <location>
        <begin position="1747"/>
        <end position="1768"/>
    </location>
</feature>
<feature type="region of interest" description="Disordered" evidence="1">
    <location>
        <begin position="1287"/>
        <end position="1310"/>
    </location>
</feature>
<dbReference type="VEuPathDB" id="TriTrypDB:BSAL_43640"/>
<feature type="compositionally biased region" description="Polar residues" evidence="1">
    <location>
        <begin position="490"/>
        <end position="501"/>
    </location>
</feature>
<dbReference type="VEuPathDB" id="TriTrypDB:BSAL_43620"/>
<evidence type="ECO:0000313" key="4">
    <source>
        <dbReference type="Proteomes" id="UP000051952"/>
    </source>
</evidence>
<gene>
    <name evidence="3" type="ORF">BSAL_43625</name>
</gene>
<feature type="transmembrane region" description="Helical" evidence="2">
    <location>
        <begin position="353"/>
        <end position="376"/>
    </location>
</feature>
<feature type="region of interest" description="Disordered" evidence="1">
    <location>
        <begin position="198"/>
        <end position="241"/>
    </location>
</feature>
<feature type="region of interest" description="Disordered" evidence="1">
    <location>
        <begin position="116"/>
        <end position="141"/>
    </location>
</feature>
<feature type="transmembrane region" description="Helical" evidence="2">
    <location>
        <begin position="784"/>
        <end position="806"/>
    </location>
</feature>
<dbReference type="VEuPathDB" id="TriTrypDB:BSAL_43630"/>
<protein>
    <submittedName>
        <fullName evidence="3">Transmembrane protein, putative</fullName>
    </submittedName>
</protein>
<feature type="transmembrane region" description="Helical" evidence="2">
    <location>
        <begin position="1671"/>
        <end position="1693"/>
    </location>
</feature>
<feature type="compositionally biased region" description="Polar residues" evidence="1">
    <location>
        <begin position="33"/>
        <end position="49"/>
    </location>
</feature>
<keyword evidence="4" id="KW-1185">Reference proteome</keyword>
<feature type="transmembrane region" description="Helical" evidence="2">
    <location>
        <begin position="1705"/>
        <end position="1727"/>
    </location>
</feature>
<feature type="region of interest" description="Disordered" evidence="1">
    <location>
        <begin position="1395"/>
        <end position="1495"/>
    </location>
</feature>
<feature type="region of interest" description="Disordered" evidence="1">
    <location>
        <begin position="590"/>
        <end position="636"/>
    </location>
</feature>
<accession>A0A0S4JT96</accession>
<keyword evidence="2" id="KW-1133">Transmembrane helix</keyword>
<keyword evidence="2 3" id="KW-0812">Transmembrane</keyword>
<feature type="region of interest" description="Disordered" evidence="1">
    <location>
        <begin position="458"/>
        <end position="550"/>
    </location>
</feature>
<feature type="transmembrane region" description="Helical" evidence="2">
    <location>
        <begin position="721"/>
        <end position="739"/>
    </location>
</feature>
<feature type="transmembrane region" description="Helical" evidence="2">
    <location>
        <begin position="326"/>
        <end position="347"/>
    </location>
</feature>
<evidence type="ECO:0000256" key="2">
    <source>
        <dbReference type="SAM" id="Phobius"/>
    </source>
</evidence>
<dbReference type="InterPro" id="IPR029787">
    <property type="entry name" value="Nucleotide_cyclase"/>
</dbReference>
<feature type="compositionally biased region" description="Acidic residues" evidence="1">
    <location>
        <begin position="671"/>
        <end position="681"/>
    </location>
</feature>
<keyword evidence="2" id="KW-0472">Membrane</keyword>
<evidence type="ECO:0000313" key="3">
    <source>
        <dbReference type="EMBL" id="CUG93586.1"/>
    </source>
</evidence>
<reference evidence="4" key="1">
    <citation type="submission" date="2015-09" db="EMBL/GenBank/DDBJ databases">
        <authorList>
            <consortium name="Pathogen Informatics"/>
        </authorList>
    </citation>
    <scope>NUCLEOTIDE SEQUENCE [LARGE SCALE GENOMIC DNA]</scope>
    <source>
        <strain evidence="4">Lake Konstanz</strain>
    </source>
</reference>
<evidence type="ECO:0000256" key="1">
    <source>
        <dbReference type="SAM" id="MobiDB-lite"/>
    </source>
</evidence>
<dbReference type="EMBL" id="CYKH01002165">
    <property type="protein sequence ID" value="CUG93586.1"/>
    <property type="molecule type" value="Genomic_DNA"/>
</dbReference>
<feature type="compositionally biased region" description="Low complexity" evidence="1">
    <location>
        <begin position="517"/>
        <end position="528"/>
    </location>
</feature>
<dbReference type="SUPFAM" id="SSF55073">
    <property type="entry name" value="Nucleotide cyclase"/>
    <property type="match status" value="1"/>
</dbReference>
<feature type="compositionally biased region" description="Polar residues" evidence="1">
    <location>
        <begin position="1481"/>
        <end position="1491"/>
    </location>
</feature>
<feature type="compositionally biased region" description="Basic and acidic residues" evidence="1">
    <location>
        <begin position="2011"/>
        <end position="2029"/>
    </location>
</feature>
<feature type="region of interest" description="Disordered" evidence="1">
    <location>
        <begin position="1995"/>
        <end position="2029"/>
    </location>
</feature>
<sequence>MFEYDDVADAPRPPAAVGSPTTPAGKEMRQRRVQNSNVAVAASPQSTPPVMSAEGSRQDDQQIFGGIEFPAFAVEAVSNDADGEAKHHSSLLPNVDVIEFGLNSPTATLTQQQQQQLSQSKKGDDVAAAQEQQTKSNNLQLGTNVALQPSHIAFEHQSVGGGGGGGGVASGQYTATAIGPMFGPRKQLRQMHPLFDESAATHGGGKATRRRAGGEGGASLGGRGDDSLCTSRSNNESSFRGLFSPQHNGAVAVETDAEPPQHLLRSPAIEHHRTGSDNNLLRRRRNINLLHIFDQHNRWYSSWMMTFVDASMELEYLRFFYQPKRVAVLGYCIIVVIVAVIVQLLYASVELPVAARILYIVATLVWVVAGVFSYQLKQEALEHQKIAEEEELGVRAVDELLEGEVLDGSTTVSPPGANVLRDKVIDRKSWSTFENRNNGNEELEATEAHHDDYADEAVPRQTQEEDNEHFHHTSVPAKNNRPQQHHQPIHRTQSSESSHGATGTLFLLPSVEGPDEGSSGSTTATTTSARKRGEAAAHDSGAAAVQSQRCADDMQSATRLRVQGQAEMTFELIAKRLGKNYEAFCDEQEQQQAALGQHKRGEKNDSSPASKRILGHNKAMGTPPRNRGNIARNDNHWNPITITADPIFELQQQERQKQEERRKRLQRGLYDSDDGSEDEDEKNAKVKRTLSRAVIEEQFLSQWNSKSRIRLRLNAVRTERVMALIIFGNFLMCYANYIGKGDCTASNWSVEESERGCSKAIQSDGIVILLIIAGAFFNQTRLKLFLPLYVVLLGFVHGLKWIPGLLDVHLVYFWSAFVVFNAEAAVCIGLILFHERNTRVECKMNIRCYVKNREAAQVRRQAERTVGAQVPVEVLRMAMVLDKRRSAESSLSRNSRDTTVSAAEDATQLWAWSEHLTYCCVNLDGYAAWKLLRGPSQIVELTQAVLNLFDRVRMRCISSELHAPIPKAHRFGDCYSVFLIPPSGAIQDVREAVEVAAGFALLCITEGTDLIKRRFQNEVTWGNAASTLHVRASLAVGPSGGSLLSETRNVVVVGSVVEETREMLTACGGVTQWREVFPQLYASQTEFNGGVHVNAPEVKSRSPRARETAKRTKKKLYANDAEYFFSGSSAQQVAALSSSRNAIAPFEASQLHSDSDAFRELSDHSSRTLVLPPVVSIPPKGEDDVLLQKAATMPNRNGSSTATTTTIHAPQQQKANVVLGCSHSCVGHTSSQEAKRVVLASDDDTGVTSVYQCSVPLSGQLSLNFKAAEALGLLVSHKRHIEALQDAAATAEEEEHPTRSSAPDNRAKVSGGESVCNTTCTYVSGFDRRSVASFVQPRTVPAAVNNSNGGTAAAQHISAEAHRDAILTKGGNVFYVPITIHPPQALQCVAPRISSWPPPSSGEKATPLVPSLLESNGDHSRLHGTDEASPNAADDEIASNPFVLPQSTQRLLRRDGSGGSYGPRPALDATARVPSAASLPPQATTSQQQRSAYRGGAVARNIGLSPVSSMNPTTTTALQMGELEFYSNESPAGADDLTPPPPRQAPPTVPPAGVVIVQPPPESAIHQSAAERVELTVDYTFRTRFLSDKTEAEYQAYRPANTTWAMTWSTTASLISTAALATVCGISGTQSFVAGEPLFWAVISMVCAIVAYIAIFFSAGSYGGGDSSDLWWFLHVAISIAIQGFYIAAIGVADHATLIGDSQMVWLFVMTNWSLHRPALVAWYWAWVRDSIVGGLAIARTVATFDIPGSVYTLSMFFGIAHIVYSYLMQWMMEHSRRESFALERHVGILKEEQERDFQDLLKTLTDMVPRGVAGNLVRRAKQRLSTSFCTATEETPFLLIQLRDDGTGNKVGPSVKVGAHEPSYASGTIESMQLNAPPSIVGRLGSGSSAEVGAAVGLVRVGSAGVVTNRAIAAQLLEVVQMEGHEARAEQRALATLQLVQFVLEYAASAACPFQKQLQVVKADHDTIRSHDVLAFSVDVAKAVEGYLDKRYRRVPAPHGNKPIRSPGETSERTLGHPEDNAPRRMKADVARSLSRDAGSLTLRLANFNEDNVNCVTTSHRTRGGEKNIADATMMPRNNYVPAFRVVAATGPLMGSVVGVTSLSFEYYGAWVGRAMGLLGDVEWGSIVATERVYNFHRLFVEAASLGRVAAIGRYKALPVSEVTRAEKSATAAAQQRLNGASGKKNRGVTSGSLPAVATVRLKLAERLPVPELLPSVPFCVPGGGVSTPIRIVFVKKDAEEFQP</sequence>
<dbReference type="Proteomes" id="UP000051952">
    <property type="component" value="Unassembled WGS sequence"/>
</dbReference>
<proteinExistence type="predicted"/>
<feature type="region of interest" description="Disordered" evidence="1">
    <location>
        <begin position="653"/>
        <end position="684"/>
    </location>
</feature>
<feature type="compositionally biased region" description="Basic and acidic residues" evidence="1">
    <location>
        <begin position="653"/>
        <end position="662"/>
    </location>
</feature>
<feature type="compositionally biased region" description="Polar residues" evidence="1">
    <location>
        <begin position="130"/>
        <end position="141"/>
    </location>
</feature>
<name>A0A0S4JT96_BODSA</name>
<feature type="compositionally biased region" description="Polar residues" evidence="1">
    <location>
        <begin position="228"/>
        <end position="238"/>
    </location>
</feature>
<feature type="transmembrane region" description="Helical" evidence="2">
    <location>
        <begin position="1638"/>
        <end position="1659"/>
    </location>
</feature>
<feature type="region of interest" description="Disordered" evidence="1">
    <location>
        <begin position="1"/>
        <end position="58"/>
    </location>
</feature>
<organism evidence="3 4">
    <name type="scientific">Bodo saltans</name>
    <name type="common">Flagellated protozoan</name>
    <dbReference type="NCBI Taxonomy" id="75058"/>
    <lineage>
        <taxon>Eukaryota</taxon>
        <taxon>Discoba</taxon>
        <taxon>Euglenozoa</taxon>
        <taxon>Kinetoplastea</taxon>
        <taxon>Metakinetoplastina</taxon>
        <taxon>Eubodonida</taxon>
        <taxon>Bodonidae</taxon>
        <taxon>Bodo</taxon>
    </lineage>
</organism>
<feature type="compositionally biased region" description="Basic and acidic residues" evidence="1">
    <location>
        <begin position="1416"/>
        <end position="1426"/>
    </location>
</feature>